<dbReference type="SUPFAM" id="SSF51735">
    <property type="entry name" value="NAD(P)-binding Rossmann-fold domains"/>
    <property type="match status" value="1"/>
</dbReference>
<dbReference type="InterPro" id="IPR003869">
    <property type="entry name" value="Polysac_CapD-like"/>
</dbReference>
<protein>
    <submittedName>
        <fullName evidence="2">UDP-glucose 4-epimerase</fullName>
    </submittedName>
</protein>
<sequence>MRIKNKILLITKGIRSFGTGVLRKFINKYHFKEIRIFSRDENKQDDIRNQFKNDQLKFYIGTVRDLDTISINRTNSWKKDAKLENRLVKGCN</sequence>
<dbReference type="RefSeq" id="WP_072408004.1">
    <property type="nucleotide sequence ID" value="NZ_FPKW01000003.1"/>
</dbReference>
<gene>
    <name evidence="2" type="ORF">SAMN05216324_103137</name>
</gene>
<evidence type="ECO:0000313" key="2">
    <source>
        <dbReference type="EMBL" id="SFZ92152.1"/>
    </source>
</evidence>
<dbReference type="EMBL" id="FPKW01000003">
    <property type="protein sequence ID" value="SFZ92152.1"/>
    <property type="molecule type" value="Genomic_DNA"/>
</dbReference>
<keyword evidence="3" id="KW-1185">Reference proteome</keyword>
<proteinExistence type="predicted"/>
<evidence type="ECO:0000259" key="1">
    <source>
        <dbReference type="Pfam" id="PF02719"/>
    </source>
</evidence>
<dbReference type="InterPro" id="IPR036291">
    <property type="entry name" value="NAD(P)-bd_dom_sf"/>
</dbReference>
<reference evidence="3" key="1">
    <citation type="submission" date="2016-10" db="EMBL/GenBank/DDBJ databases">
        <authorList>
            <person name="Varghese N."/>
            <person name="Submissions S."/>
        </authorList>
    </citation>
    <scope>NUCLEOTIDE SEQUENCE [LARGE SCALE GENOMIC DNA]</scope>
    <source>
        <strain evidence="3">SUR2</strain>
    </source>
</reference>
<dbReference type="Pfam" id="PF02719">
    <property type="entry name" value="Polysacc_synt_2"/>
    <property type="match status" value="1"/>
</dbReference>
<dbReference type="STRING" id="1612149.SAMN05216324_103137"/>
<dbReference type="Gene3D" id="3.40.50.720">
    <property type="entry name" value="NAD(P)-binding Rossmann-like Domain"/>
    <property type="match status" value="1"/>
</dbReference>
<dbReference type="OrthoDB" id="9803111at2"/>
<accession>A0A1K2IIT9</accession>
<evidence type="ECO:0000313" key="3">
    <source>
        <dbReference type="Proteomes" id="UP000182034"/>
    </source>
</evidence>
<feature type="domain" description="Polysaccharide biosynthesis protein CapD-like" evidence="1">
    <location>
        <begin position="9"/>
        <end position="69"/>
    </location>
</feature>
<dbReference type="AlphaFoldDB" id="A0A1K2IIT9"/>
<name>A0A1K2IIT9_9FLAO</name>
<organism evidence="2 3">
    <name type="scientific">Chryseobacterium limigenitum</name>
    <dbReference type="NCBI Taxonomy" id="1612149"/>
    <lineage>
        <taxon>Bacteria</taxon>
        <taxon>Pseudomonadati</taxon>
        <taxon>Bacteroidota</taxon>
        <taxon>Flavobacteriia</taxon>
        <taxon>Flavobacteriales</taxon>
        <taxon>Weeksellaceae</taxon>
        <taxon>Chryseobacterium group</taxon>
        <taxon>Chryseobacterium</taxon>
    </lineage>
</organism>
<dbReference type="Proteomes" id="UP000182034">
    <property type="component" value="Unassembled WGS sequence"/>
</dbReference>